<keyword evidence="2" id="KW-1185">Reference proteome</keyword>
<organism evidence="1 2">
    <name type="scientific">Segetibacter aerophilus</name>
    <dbReference type="NCBI Taxonomy" id="670293"/>
    <lineage>
        <taxon>Bacteria</taxon>
        <taxon>Pseudomonadati</taxon>
        <taxon>Bacteroidota</taxon>
        <taxon>Chitinophagia</taxon>
        <taxon>Chitinophagales</taxon>
        <taxon>Chitinophagaceae</taxon>
        <taxon>Segetibacter</taxon>
    </lineage>
</organism>
<protein>
    <submittedName>
        <fullName evidence="1">Uncharacterized protein</fullName>
    </submittedName>
</protein>
<evidence type="ECO:0000313" key="1">
    <source>
        <dbReference type="EMBL" id="GEO08938.1"/>
    </source>
</evidence>
<sequence length="189" mass="23036">MHDIEPYFNWRHMYTAEEDEKSPFFGRTYSEFEYSQSVYNYYIHPQWDEFGSKTLYLKVLYADYSENFAIIELIGEWNDAIENDIMTLKRDVIDEMFFEHITKFILITENVLNFHSGDKDYYEEWFEEVTDEGGWIVAINMPEQTQYDFKRKKLNYFIELVNIPNWRVYKPQHLFDKIDTDISNRIGNV</sequence>
<dbReference type="OrthoDB" id="653988at2"/>
<gene>
    <name evidence="1" type="ORF">SAE01_14340</name>
</gene>
<reference evidence="1 2" key="1">
    <citation type="submission" date="2019-07" db="EMBL/GenBank/DDBJ databases">
        <title>Whole genome shotgun sequence of Segetibacter aerophilus NBRC 106135.</title>
        <authorList>
            <person name="Hosoyama A."/>
            <person name="Uohara A."/>
            <person name="Ohji S."/>
            <person name="Ichikawa N."/>
        </authorList>
    </citation>
    <scope>NUCLEOTIDE SEQUENCE [LARGE SCALE GENOMIC DNA]</scope>
    <source>
        <strain evidence="1 2">NBRC 106135</strain>
    </source>
</reference>
<comment type="caution">
    <text evidence="1">The sequence shown here is derived from an EMBL/GenBank/DDBJ whole genome shotgun (WGS) entry which is preliminary data.</text>
</comment>
<accession>A0A512BAG4</accession>
<name>A0A512BAG4_9BACT</name>
<proteinExistence type="predicted"/>
<dbReference type="AlphaFoldDB" id="A0A512BAG4"/>
<evidence type="ECO:0000313" key="2">
    <source>
        <dbReference type="Proteomes" id="UP000321513"/>
    </source>
</evidence>
<dbReference type="Proteomes" id="UP000321513">
    <property type="component" value="Unassembled WGS sequence"/>
</dbReference>
<dbReference type="EMBL" id="BJYT01000004">
    <property type="protein sequence ID" value="GEO08938.1"/>
    <property type="molecule type" value="Genomic_DNA"/>
</dbReference>
<dbReference type="RefSeq" id="WP_147202995.1">
    <property type="nucleotide sequence ID" value="NZ_BJYT01000004.1"/>
</dbReference>